<reference evidence="1 2" key="1">
    <citation type="journal article" date="2019" name="Environ. Microbiol.">
        <title>An active ?-lactamase is a part of an orchestrated cell wall stress resistance network of Bacillus subtilis and related rhizosphere species.</title>
        <authorList>
            <person name="Bucher T."/>
            <person name="Keren-Paz A."/>
            <person name="Hausser J."/>
            <person name="Olender T."/>
            <person name="Cytryn E."/>
            <person name="Kolodkin-Gal I."/>
        </authorList>
    </citation>
    <scope>NUCLEOTIDE SEQUENCE [LARGE SCALE GENOMIC DNA]</scope>
    <source>
        <strain evidence="1 2">I186</strain>
    </source>
</reference>
<organism evidence="1 2">
    <name type="scientific">Bacillus mycoides</name>
    <dbReference type="NCBI Taxonomy" id="1405"/>
    <lineage>
        <taxon>Bacteria</taxon>
        <taxon>Bacillati</taxon>
        <taxon>Bacillota</taxon>
        <taxon>Bacilli</taxon>
        <taxon>Bacillales</taxon>
        <taxon>Bacillaceae</taxon>
        <taxon>Bacillus</taxon>
        <taxon>Bacillus cereus group</taxon>
    </lineage>
</organism>
<sequence length="274" mass="31882">MNNNVLYDITTYDLEGLCTHFDITEEDICDFFMEAALKGIESNAESFLKYFKIDSTKVLEKEIYLTSLHVTTVDDQLDSIKKYGLVNLQQAVTLETPLKQYLLKEGVSIDIGRKIIEYNGQVIDISREYNATLDDLDWVIFKLFIDYAITSFFTTNNVTEYPGKVHERPEFLKNLSKLLDAPDINNIWGDMHNCYVLKFQTHLSNFDCMSFRGIESDDQELEKRIWVIDKVLANQRGGYKDVCFSHLKGHVSIPFRDIKTIYTLDEYKNAYHVK</sequence>
<dbReference type="AlphaFoldDB" id="A0A4U3A322"/>
<proteinExistence type="predicted"/>
<dbReference type="EMBL" id="SZOD01000706">
    <property type="protein sequence ID" value="TKI81502.1"/>
    <property type="molecule type" value="Genomic_DNA"/>
</dbReference>
<evidence type="ECO:0000313" key="2">
    <source>
        <dbReference type="Proteomes" id="UP000305524"/>
    </source>
</evidence>
<dbReference type="RefSeq" id="WP_137058814.1">
    <property type="nucleotide sequence ID" value="NZ_SZOD01000706.1"/>
</dbReference>
<comment type="caution">
    <text evidence="1">The sequence shown here is derived from an EMBL/GenBank/DDBJ whole genome shotgun (WGS) entry which is preliminary data.</text>
</comment>
<name>A0A4U3A322_BACMY</name>
<protein>
    <submittedName>
        <fullName evidence="1">Uncharacterized protein</fullName>
    </submittedName>
</protein>
<accession>A0A4U3A322</accession>
<evidence type="ECO:0000313" key="1">
    <source>
        <dbReference type="EMBL" id="TKI81502.1"/>
    </source>
</evidence>
<dbReference type="Proteomes" id="UP000305524">
    <property type="component" value="Unassembled WGS sequence"/>
</dbReference>
<gene>
    <name evidence="1" type="ORF">FC701_24795</name>
</gene>